<dbReference type="EMBL" id="CU633749">
    <property type="protein sequence ID" value="CAQ69071.1"/>
    <property type="molecule type" value="Genomic_DNA"/>
</dbReference>
<dbReference type="KEGG" id="cti:RALTA_A1106"/>
<evidence type="ECO:0000256" key="1">
    <source>
        <dbReference type="SAM" id="MobiDB-lite"/>
    </source>
</evidence>
<dbReference type="Proteomes" id="UP000001692">
    <property type="component" value="Chromosome 1"/>
</dbReference>
<protein>
    <recommendedName>
        <fullName evidence="3">YhdP central domain-containing protein</fullName>
    </recommendedName>
</protein>
<dbReference type="Pfam" id="PF13116">
    <property type="entry name" value="YhdP"/>
    <property type="match status" value="1"/>
</dbReference>
<evidence type="ECO:0000259" key="3">
    <source>
        <dbReference type="Pfam" id="PF13116"/>
    </source>
</evidence>
<dbReference type="NCBIfam" id="TIGR02099">
    <property type="entry name" value="YhdP family protein"/>
    <property type="match status" value="1"/>
</dbReference>
<dbReference type="InterPro" id="IPR025263">
    <property type="entry name" value="YhdP_central"/>
</dbReference>
<organism evidence="4 5">
    <name type="scientific">Cupriavidus taiwanensis (strain DSM 17343 / BCRC 17206 / CCUG 44338 / CIP 107171 / LMG 19424 / R1)</name>
    <name type="common">Ralstonia taiwanensis (strain LMG 19424)</name>
    <dbReference type="NCBI Taxonomy" id="977880"/>
    <lineage>
        <taxon>Bacteria</taxon>
        <taxon>Pseudomonadati</taxon>
        <taxon>Pseudomonadota</taxon>
        <taxon>Betaproteobacteria</taxon>
        <taxon>Burkholderiales</taxon>
        <taxon>Burkholderiaceae</taxon>
        <taxon>Cupriavidus</taxon>
    </lineage>
</organism>
<dbReference type="InterPro" id="IPR011836">
    <property type="entry name" value="YhdP"/>
</dbReference>
<feature type="region of interest" description="Disordered" evidence="1">
    <location>
        <begin position="1443"/>
        <end position="1465"/>
    </location>
</feature>
<feature type="region of interest" description="Disordered" evidence="1">
    <location>
        <begin position="1"/>
        <end position="55"/>
    </location>
</feature>
<dbReference type="eggNOG" id="COG3164">
    <property type="taxonomic scope" value="Bacteria"/>
</dbReference>
<dbReference type="PANTHER" id="PTHR38690:SF1">
    <property type="entry name" value="PROTEASE"/>
    <property type="match status" value="1"/>
</dbReference>
<evidence type="ECO:0000256" key="2">
    <source>
        <dbReference type="SAM" id="Phobius"/>
    </source>
</evidence>
<evidence type="ECO:0000313" key="5">
    <source>
        <dbReference type="Proteomes" id="UP000001692"/>
    </source>
</evidence>
<keyword evidence="2" id="KW-0812">Transmembrane</keyword>
<dbReference type="PANTHER" id="PTHR38690">
    <property type="entry name" value="PROTEASE-RELATED"/>
    <property type="match status" value="1"/>
</dbReference>
<sequence length="1465" mass="155228">MSDNLRMSSRAPQPADGSPPNGGAGGHEAATTLPTLPAARPDSSPGIEPAGTASRQASAWTRAGALARAGARAAVAAVRHPLWRRVGRALVRLALALAVLALAAGLLIRFVLWPQASAAREWLEQRGSQALSAQVRIGSLDTYWDGWHPAFRARGLSAVDAQQRALLSAATLDGKLAWRSLVSMNLQFVSLSASGTDILVRRTPEGRLLVAGMVVDATGGQQDDDRFLGWLMSQGRVALSDGKLRWLDEKARLPQLDIGEIRLDTRREGARHTFHLEARSPALGPRPLEVRSTFRDDYLHSAGNWRHWSGQATWDLGQLQLPVLQRYLAMFERVASGTFSTDGSIEFREGRIVRSQTRLRASGVDLQLAGAAAPLRLANAQALLLHRTERDGSNLLTVDTLLWQPLQPEQPAVTDHGNAPAAADGSWREGMRKVAIGWARAKDGTLNKFSLKAPSLDLNTVRALATSMPIDTAVLRRLRALQPAGHIDNLNVSWTRARTGMLERGGGKPHYSIQGTLRNVSVNGQPAVPALDAAGHPRPGTPGFSHLSGTFAFDDQQGSARFEGNDAALVLPGLFEDPHLAFDQIGGDVRWQHRDGKLAVTVDSLRFANADAAGSVRGTWREGGDGVSGLADLAGEMSRASVARVPRYLPLSIPAATRHYLSGALAGGEAAGVSFVLRGDLAHFPFHAPHEKAGEFRVEVPIEHVSYQIAPHAAPHEPAHGTAGGAPSWPVFTDIAGRVVFDRGSMTFLARRATVQDIAGVTLQDVSGRIDDLSPRGKLAIDGSATGPVQGFVRYINASPVREWTAHVADAARASGNGELKLKLDMPLEHANAARVDGRFRFPGNDVVLGPQLPPLGNASGVITFNEHGFGLENLRARFLGGELRLAGGTQPDGATRVSASGQASAAGLREAAAGTALAPLAARLEGTTGYSAVIGVRDRQLQVQLNTELNGMALQLPAPLAKAAAPALPLRVELRPAAQSANAAGAARAGTDELAVQLGNVLNARYLLRRDGGGNGGHGFEVLAGGIGVQQAAPPPAAGVSAAATFDRLDIDAWRAAFAGGAGEGGSTAAAAADEPPSPFLPNRIALRARSLHGMGRTLDEVSLDASREADGWNARVDSRQVAGAVQWRPGATAAAGSLRLRLARLNVPDASDEHNVVDALASSIDTLPAIDLVAEQFMLRGHDFGKLEVKAHTETGAGGTDPVWTLDKLQIEQPGATLTGNGSWRVPRRLRADATAERRTLLSFAIDVRDAGATLDRLGLPHTLSDGKGKLEGRVAWRGSPLSIDYPTLTGKLSLDLENGQILSVEPGAARLLGVLSLQGLLRFATLDFRTLSGRGLLFDRITGSGTIENGVGTIQDFRLRSPQIIASMSGTANLLRETQDLRVEVVPRINATTTSIAAAFINPALGIGTLAAQLLFADEFSKMFTQHYRISGSWANPQVGKVEDNKAQGPTFQNRADPAFPR</sequence>
<proteinExistence type="predicted"/>
<feature type="domain" description="YhdP central" evidence="3">
    <location>
        <begin position="88"/>
        <end position="1442"/>
    </location>
</feature>
<keyword evidence="2" id="KW-1133">Transmembrane helix</keyword>
<evidence type="ECO:0000313" key="4">
    <source>
        <dbReference type="EMBL" id="CAQ69071.1"/>
    </source>
</evidence>
<name>B3R439_CUPTR</name>
<keyword evidence="2" id="KW-0472">Membrane</keyword>
<keyword evidence="5" id="KW-1185">Reference proteome</keyword>
<feature type="transmembrane region" description="Helical" evidence="2">
    <location>
        <begin position="89"/>
        <end position="113"/>
    </location>
</feature>
<reference evidence="4 5" key="1">
    <citation type="journal article" date="2008" name="Genome Res.">
        <title>Genome sequence of the beta-rhizobium Cupriavidus taiwanensis and comparative genomics of rhizobia.</title>
        <authorList>
            <person name="Amadou C."/>
            <person name="Pascal G."/>
            <person name="Mangenot S."/>
            <person name="Glew M."/>
            <person name="Bontemps C."/>
            <person name="Capela D."/>
            <person name="Carrere S."/>
            <person name="Cruveiller S."/>
            <person name="Dossat C."/>
            <person name="Lajus A."/>
            <person name="Marchetti M."/>
            <person name="Poinsot V."/>
            <person name="Rouy Z."/>
            <person name="Servin B."/>
            <person name="Saad M."/>
            <person name="Schenowitz C."/>
            <person name="Barbe V."/>
            <person name="Batut J."/>
            <person name="Medigue C."/>
            <person name="Masson-Boivin C."/>
        </authorList>
    </citation>
    <scope>NUCLEOTIDE SEQUENCE [LARGE SCALE GENOMIC DNA]</scope>
    <source>
        <strain evidence="5">DSM 17343 / BCRC 17206 / CCUG 44338 / CIP 107171 / LMG 19424 / R1</strain>
    </source>
</reference>
<feature type="compositionally biased region" description="Low complexity" evidence="1">
    <location>
        <begin position="29"/>
        <end position="39"/>
    </location>
</feature>
<accession>B3R439</accession>
<gene>
    <name evidence="4" type="ordered locus">RALTA_A1106</name>
</gene>
<dbReference type="HOGENOM" id="CLU_003522_4_0_4"/>
<feature type="compositionally biased region" description="Polar residues" evidence="1">
    <location>
        <begin position="1"/>
        <end position="11"/>
    </location>
</feature>